<dbReference type="PRINTS" id="PR00133">
    <property type="entry name" value="GLHYDRLASE3"/>
</dbReference>
<dbReference type="EC" id="3.2.1.21" evidence="3"/>
<name>A0AAN6D2V8_9ASCO</name>
<dbReference type="InterPro" id="IPR017853">
    <property type="entry name" value="GH"/>
</dbReference>
<evidence type="ECO:0000259" key="6">
    <source>
        <dbReference type="PROSITE" id="PS51820"/>
    </source>
</evidence>
<organism evidence="7 8">
    <name type="scientific">Ogataea haglerorum</name>
    <dbReference type="NCBI Taxonomy" id="1937702"/>
    <lineage>
        <taxon>Eukaryota</taxon>
        <taxon>Fungi</taxon>
        <taxon>Dikarya</taxon>
        <taxon>Ascomycota</taxon>
        <taxon>Saccharomycotina</taxon>
        <taxon>Pichiomycetes</taxon>
        <taxon>Pichiales</taxon>
        <taxon>Pichiaceae</taxon>
        <taxon>Ogataea</taxon>
    </lineage>
</organism>
<comment type="similarity">
    <text evidence="2">Belongs to the glycosyl hydrolase 3 family.</text>
</comment>
<evidence type="ECO:0000256" key="5">
    <source>
        <dbReference type="ARBA" id="ARBA00023295"/>
    </source>
</evidence>
<dbReference type="InterPro" id="IPR036962">
    <property type="entry name" value="Glyco_hydro_3_N_sf"/>
</dbReference>
<comment type="caution">
    <text evidence="7">The sequence shown here is derived from an EMBL/GenBank/DDBJ whole genome shotgun (WGS) entry which is preliminary data.</text>
</comment>
<sequence length="830" mass="91407">MTQSFDIVDILSKLKLEEKLSLLSLKDFWHTVNIERLGIPSIRLSDGPNGVRGTKWFLATPTACFSSGTAMASSFNQDLLYEIGALMALEAKHKGVSLILGPTSNINRGPLGGRGFESFSEDPYLSGVMATSIINGIQSLGIGACIKHFICNDLEHERNSIDVMVSERALREIYLFPFQMALQGSKPVSVMSSYNKVNGDHVSQSKKFLTRILREEWNFEGAVISDWFGTYTAKESIKAGLDIECPGPPTIRNKQTMLRMIHSGELSMKDIDDRVRNVLKLIQYSMKSGIHENAPEDSKNNVSSTSSLLRKLASESIVLLKNENSFLPFNRSDKLAIIGPNAKHSRAFGGGSAAMKPYYTIGVYEGISSKLGKDIDHATGCRIDKQLDDLGGNSKFVKCLIYREPPSVKSRKPIEEADIDSTRLIFFGYKHELLESNIFYVTIHGEFVAEEAGDYVFKSSCLGTSMLYINGEVLIDDRSNQKLSSGTLGASSVGGEQVLSLQKGESLQYTIEFSSSPTFTLETDDLVGLNGGGLLNVTVQCQRSDRELMCEAVEAAKKADKVILCLGTSAEWESEGFDRHSMSLPGAQEELLSMILEVNTNVVVVNLSGMPVSMNWVSKVPALIQGWINGSESGNAIADVLFGDVNPSGKLSMTFPKKCEDNPTFINFSSNNGMVLYGEDIFVGYRYYEKKGIEPQFPFGFGLSYTTFEITNLQVSTLDGHLVATVRVQNTGFKSGKEVVQLYVAHSDSMVSRAPKELKGFTKVELNPNESKLCRIEISLKLACSYYNIRSKSWTIEPGQYNVLVGNSSNSSSYQTARFTVSEETNWIGL</sequence>
<evidence type="ECO:0000313" key="7">
    <source>
        <dbReference type="EMBL" id="KAG7725623.1"/>
    </source>
</evidence>
<dbReference type="Pfam" id="PF00933">
    <property type="entry name" value="Glyco_hydro_3"/>
    <property type="match status" value="1"/>
</dbReference>
<dbReference type="PANTHER" id="PTHR42715">
    <property type="entry name" value="BETA-GLUCOSIDASE"/>
    <property type="match status" value="1"/>
</dbReference>
<protein>
    <recommendedName>
        <fullName evidence="3">beta-glucosidase</fullName>
        <ecNumber evidence="3">3.2.1.21</ecNumber>
    </recommendedName>
</protein>
<dbReference type="InterPro" id="IPR002772">
    <property type="entry name" value="Glyco_hydro_3_C"/>
</dbReference>
<dbReference type="InterPro" id="IPR013783">
    <property type="entry name" value="Ig-like_fold"/>
</dbReference>
<feature type="domain" description="PA14" evidence="6">
    <location>
        <begin position="392"/>
        <end position="553"/>
    </location>
</feature>
<dbReference type="SUPFAM" id="SSF51445">
    <property type="entry name" value="(Trans)glycosidases"/>
    <property type="match status" value="1"/>
</dbReference>
<dbReference type="GO" id="GO:0008422">
    <property type="term" value="F:beta-glucosidase activity"/>
    <property type="evidence" value="ECO:0007669"/>
    <property type="project" value="UniProtKB-EC"/>
</dbReference>
<evidence type="ECO:0000256" key="2">
    <source>
        <dbReference type="ARBA" id="ARBA00005336"/>
    </source>
</evidence>
<dbReference type="Pfam" id="PF01915">
    <property type="entry name" value="Glyco_hydro_3_C"/>
    <property type="match status" value="1"/>
</dbReference>
<dbReference type="Gene3D" id="2.60.40.10">
    <property type="entry name" value="Immunoglobulins"/>
    <property type="match status" value="1"/>
</dbReference>
<dbReference type="EMBL" id="JAHLUH010000012">
    <property type="protein sequence ID" value="KAG7725623.1"/>
    <property type="molecule type" value="Genomic_DNA"/>
</dbReference>
<evidence type="ECO:0000313" key="8">
    <source>
        <dbReference type="Proteomes" id="UP000738402"/>
    </source>
</evidence>
<reference evidence="7" key="1">
    <citation type="journal article" date="2021" name="G3 (Bethesda)">
        <title>Genomic diversity, chromosomal rearrangements, and interspecies hybridization in the ogataea polymorpha species complex.</title>
        <authorList>
            <person name="Hanson S.J."/>
            <person name="Cinneide E.O."/>
            <person name="Salzberg L.I."/>
            <person name="Wolfe K.H."/>
            <person name="McGowan J."/>
            <person name="Fitzpatrick D.A."/>
            <person name="Matlin K."/>
        </authorList>
    </citation>
    <scope>NUCLEOTIDE SEQUENCE</scope>
    <source>
        <strain evidence="7">83-405-1</strain>
    </source>
</reference>
<evidence type="ECO:0000256" key="4">
    <source>
        <dbReference type="ARBA" id="ARBA00022801"/>
    </source>
</evidence>
<dbReference type="FunFam" id="2.60.40.10:FF:000495">
    <property type="entry name" value="Periplasmic beta-glucosidase"/>
    <property type="match status" value="1"/>
</dbReference>
<dbReference type="Pfam" id="PF07691">
    <property type="entry name" value="PA14"/>
    <property type="match status" value="1"/>
</dbReference>
<accession>A0AAN6D2V8</accession>
<dbReference type="SMART" id="SM01217">
    <property type="entry name" value="Fn3_like"/>
    <property type="match status" value="1"/>
</dbReference>
<dbReference type="InterPro" id="IPR011658">
    <property type="entry name" value="PA14_dom"/>
</dbReference>
<dbReference type="Gene3D" id="3.20.20.300">
    <property type="entry name" value="Glycoside hydrolase, family 3, N-terminal domain"/>
    <property type="match status" value="1"/>
</dbReference>
<dbReference type="AlphaFoldDB" id="A0AAN6D2V8"/>
<dbReference type="InterPro" id="IPR037524">
    <property type="entry name" value="PA14/GLEYA"/>
</dbReference>
<dbReference type="InterPro" id="IPR026891">
    <property type="entry name" value="Fn3-like"/>
</dbReference>
<comment type="catalytic activity">
    <reaction evidence="1">
        <text>Hydrolysis of terminal, non-reducing beta-D-glucosyl residues with release of beta-D-glucose.</text>
        <dbReference type="EC" id="3.2.1.21"/>
    </reaction>
</comment>
<keyword evidence="5" id="KW-0326">Glycosidase</keyword>
<dbReference type="InterPro" id="IPR001764">
    <property type="entry name" value="Glyco_hydro_3_N"/>
</dbReference>
<dbReference type="GO" id="GO:0009251">
    <property type="term" value="P:glucan catabolic process"/>
    <property type="evidence" value="ECO:0007669"/>
    <property type="project" value="TreeGrafter"/>
</dbReference>
<proteinExistence type="inferred from homology"/>
<dbReference type="InterPro" id="IPR036881">
    <property type="entry name" value="Glyco_hydro_3_C_sf"/>
</dbReference>
<dbReference type="PANTHER" id="PTHR42715:SF27">
    <property type="entry name" value="BETA-GLUCOSIDASE-RELATED"/>
    <property type="match status" value="1"/>
</dbReference>
<dbReference type="Gene3D" id="2.60.120.260">
    <property type="entry name" value="Galactose-binding domain-like"/>
    <property type="match status" value="1"/>
</dbReference>
<dbReference type="Gene3D" id="3.40.50.1700">
    <property type="entry name" value="Glycoside hydrolase family 3 C-terminal domain"/>
    <property type="match status" value="1"/>
</dbReference>
<evidence type="ECO:0000256" key="1">
    <source>
        <dbReference type="ARBA" id="ARBA00000448"/>
    </source>
</evidence>
<dbReference type="Pfam" id="PF14310">
    <property type="entry name" value="Fn3-like"/>
    <property type="match status" value="1"/>
</dbReference>
<keyword evidence="4" id="KW-0378">Hydrolase</keyword>
<dbReference type="PROSITE" id="PS51820">
    <property type="entry name" value="PA14"/>
    <property type="match status" value="1"/>
</dbReference>
<dbReference type="Proteomes" id="UP000738402">
    <property type="component" value="Unassembled WGS sequence"/>
</dbReference>
<dbReference type="SUPFAM" id="SSF52279">
    <property type="entry name" value="Beta-D-glucan exohydrolase, C-terminal domain"/>
    <property type="match status" value="1"/>
</dbReference>
<dbReference type="InterPro" id="IPR050288">
    <property type="entry name" value="Cellulose_deg_GH3"/>
</dbReference>
<gene>
    <name evidence="7" type="ORF">KL933_004189</name>
</gene>
<evidence type="ECO:0000256" key="3">
    <source>
        <dbReference type="ARBA" id="ARBA00012744"/>
    </source>
</evidence>